<dbReference type="InterPro" id="IPR004404">
    <property type="entry name" value="DihydroxyA_deHydtase"/>
</dbReference>
<dbReference type="FunFam" id="3.50.30.80:FF:000001">
    <property type="entry name" value="Dihydroxy-acid dehydratase"/>
    <property type="match status" value="1"/>
</dbReference>
<sequence length="553" mass="58607">MRRPRSRLWYEGLENTPHRVYLRAIGFTGDDFQKPLIAVVAAWSEAGPCNFNVLPGSLRVKEGVRSAGGVPLTVPTIVVNDGINMGTPGMRYSLISRELIADTIEAQVASHGFDGWVGIGGCDKTQPGIMMAMARLDLASVYIYGGTAEHGEVDGEAVTVQTAFEAVGAYLRGLISERELARIENAAMPTPGTCQGLFTANTMAILAEALGLSPLGSASPPATSSERARELARAGALVVGLVDSGLTPRKILSYEAFHNAIVTLMAISGSTNAVLHLLALAREAGVKLTLDDFDEASRKVPVIAALAPAGKYTMVDLHNVGGAPIILRKLLDRGLLYGEALTVEGVEIGKLLSRWEPRTDYKILYDFYKPYKPYAGIRILRGSLAPRGAVMKIGASGILTFRGSAKVFNSEEEAFKAIEKGSVEEGDVVVVRYVGPKGAPGMPEMLKITAAIVGAGLGEKVALITDGRFSGATRGIMVGHVAPEAAVGGPIALVEDGDEIVIDGEKGRLDALLDEDELAGRRDKWSPPPLPPKGLLRKYAKLVTQADEGAVTQ</sequence>
<evidence type="ECO:0000256" key="7">
    <source>
        <dbReference type="ARBA" id="ARBA00023004"/>
    </source>
</evidence>
<dbReference type="GO" id="GO:0051537">
    <property type="term" value="F:2 iron, 2 sulfur cluster binding"/>
    <property type="evidence" value="ECO:0007669"/>
    <property type="project" value="UniProtKB-UniRule"/>
</dbReference>
<dbReference type="GO" id="GO:0009097">
    <property type="term" value="P:isoleucine biosynthetic process"/>
    <property type="evidence" value="ECO:0007669"/>
    <property type="project" value="UniProtKB-UniRule"/>
</dbReference>
<dbReference type="Pfam" id="PF24877">
    <property type="entry name" value="ILV_EDD_C"/>
    <property type="match status" value="1"/>
</dbReference>
<feature type="binding site" evidence="15">
    <location>
        <position position="49"/>
    </location>
    <ligand>
        <name>[2Fe-2S] cluster</name>
        <dbReference type="ChEBI" id="CHEBI:190135"/>
    </ligand>
</feature>
<dbReference type="NCBIfam" id="NF002068">
    <property type="entry name" value="PRK00911.1"/>
    <property type="match status" value="1"/>
</dbReference>
<dbReference type="PANTHER" id="PTHR21000">
    <property type="entry name" value="DIHYDROXY-ACID DEHYDRATASE DAD"/>
    <property type="match status" value="1"/>
</dbReference>
<evidence type="ECO:0000313" key="18">
    <source>
        <dbReference type="EMBL" id="BAN89477.1"/>
    </source>
</evidence>
<keyword evidence="4 15" id="KW-0001">2Fe-2S</keyword>
<keyword evidence="19" id="KW-1185">Reference proteome</keyword>
<proteinExistence type="inferred from homology"/>
<dbReference type="GO" id="GO:0004160">
    <property type="term" value="F:dihydroxy-acid dehydratase activity"/>
    <property type="evidence" value="ECO:0007669"/>
    <property type="project" value="UniProtKB-UniRule"/>
</dbReference>
<dbReference type="GO" id="GO:0000287">
    <property type="term" value="F:magnesium ion binding"/>
    <property type="evidence" value="ECO:0007669"/>
    <property type="project" value="UniProtKB-UniRule"/>
</dbReference>
<comment type="catalytic activity">
    <reaction evidence="11">
        <text>(2R)-2,3-dihydroxy-3-methylbutanoate = 3-methyl-2-oxobutanoate + H2O</text>
        <dbReference type="Rhea" id="RHEA:24809"/>
        <dbReference type="ChEBI" id="CHEBI:11851"/>
        <dbReference type="ChEBI" id="CHEBI:15377"/>
        <dbReference type="ChEBI" id="CHEBI:49072"/>
        <dbReference type="EC" id="4.2.1.9"/>
    </reaction>
    <physiologicalReaction direction="left-to-right" evidence="11">
        <dbReference type="Rhea" id="RHEA:24810"/>
    </physiologicalReaction>
</comment>
<keyword evidence="7 15" id="KW-0408">Iron</keyword>
<accession>U3T7I0</accession>
<dbReference type="EMBL" id="AP012489">
    <property type="protein sequence ID" value="BAN89477.1"/>
    <property type="molecule type" value="Genomic_DNA"/>
</dbReference>
<feature type="domain" description="Dihydroxy-acid/6-phosphogluconate dehydratase N-terminal" evidence="16">
    <location>
        <begin position="34"/>
        <end position="349"/>
    </location>
</feature>
<keyword evidence="10 15" id="KW-0100">Branched-chain amino acid biosynthesis</keyword>
<comment type="pathway">
    <text evidence="13 15">Amino-acid biosynthesis; L-isoleucine biosynthesis; L-isoleucine from 2-oxobutanoate: step 3/4.</text>
</comment>
<dbReference type="InterPro" id="IPR020558">
    <property type="entry name" value="DiOHA_6PGluconate_deHydtase_CS"/>
</dbReference>
<name>U3T7I0_9CREN</name>
<dbReference type="Proteomes" id="UP000016887">
    <property type="component" value="Chromosome"/>
</dbReference>
<dbReference type="UniPathway" id="UPA00047">
    <property type="reaction ID" value="UER00057"/>
</dbReference>
<evidence type="ECO:0000256" key="10">
    <source>
        <dbReference type="ARBA" id="ARBA00023304"/>
    </source>
</evidence>
<comment type="cofactor">
    <cofactor evidence="15">
        <name>[2Fe-2S] cluster</name>
        <dbReference type="ChEBI" id="CHEBI:190135"/>
    </cofactor>
    <text evidence="15">Binds 1 [2Fe-2S] cluster per subunit. This cluster acts as a Lewis acid cofactor.</text>
</comment>
<evidence type="ECO:0000256" key="2">
    <source>
        <dbReference type="ARBA" id="ARBA00006486"/>
    </source>
</evidence>
<dbReference type="OrthoDB" id="8674at2157"/>
<comment type="cofactor">
    <cofactor evidence="1 15">
        <name>Mg(2+)</name>
        <dbReference type="ChEBI" id="CHEBI:18420"/>
    </cofactor>
</comment>
<feature type="binding site" evidence="15">
    <location>
        <position position="123"/>
    </location>
    <ligand>
        <name>Mg(2+)</name>
        <dbReference type="ChEBI" id="CHEBI:18420"/>
    </ligand>
</feature>
<reference evidence="18 19" key="1">
    <citation type="journal article" date="2013" name="Appl. Environ. Microbiol.">
        <title>Variation of the Virus-Related Elements within Syntenic Genomes of the Hyperthermophilic Archaeon Aeropyrum.</title>
        <authorList>
            <person name="Daifuku T."/>
            <person name="Yoshida T."/>
            <person name="Kitamura T."/>
            <person name="Kawaichi S."/>
            <person name="Inoue T."/>
            <person name="Nomura K."/>
            <person name="Yoshida Y."/>
            <person name="Kuno S."/>
            <person name="Sako Y."/>
        </authorList>
    </citation>
    <scope>NUCLEOTIDE SEQUENCE [LARGE SCALE GENOMIC DNA]</scope>
    <source>
        <strain evidence="18 19">SY1</strain>
    </source>
</reference>
<keyword evidence="8 15" id="KW-0411">Iron-sulfur</keyword>
<dbReference type="RefSeq" id="WP_022540758.1">
    <property type="nucleotide sequence ID" value="NC_022521.1"/>
</dbReference>
<evidence type="ECO:0000256" key="11">
    <source>
        <dbReference type="ARBA" id="ARBA00029304"/>
    </source>
</evidence>
<evidence type="ECO:0000256" key="9">
    <source>
        <dbReference type="ARBA" id="ARBA00023239"/>
    </source>
</evidence>
<evidence type="ECO:0000259" key="16">
    <source>
        <dbReference type="Pfam" id="PF00920"/>
    </source>
</evidence>
<comment type="caution">
    <text evidence="15">Lacks conserved residue(s) required for the propagation of feature annotation.</text>
</comment>
<dbReference type="UniPathway" id="UPA00049">
    <property type="reaction ID" value="UER00061"/>
</dbReference>
<gene>
    <name evidence="15 18" type="primary">ilvD</name>
    <name evidence="18" type="ORF">ACAM_0008</name>
</gene>
<evidence type="ECO:0000256" key="1">
    <source>
        <dbReference type="ARBA" id="ARBA00001946"/>
    </source>
</evidence>
<evidence type="ECO:0000256" key="3">
    <source>
        <dbReference type="ARBA" id="ARBA00022605"/>
    </source>
</evidence>
<dbReference type="InterPro" id="IPR056740">
    <property type="entry name" value="ILV_EDD_C"/>
</dbReference>
<dbReference type="PANTHER" id="PTHR21000:SF5">
    <property type="entry name" value="DIHYDROXY-ACID DEHYDRATASE, MITOCHONDRIAL"/>
    <property type="match status" value="1"/>
</dbReference>
<protein>
    <recommendedName>
        <fullName evidence="14 15">Dihydroxy-acid dehydratase</fullName>
        <shortName evidence="15">DAD</shortName>
        <ecNumber evidence="14 15">4.2.1.9</ecNumber>
    </recommendedName>
</protein>
<dbReference type="GO" id="GO:0009099">
    <property type="term" value="P:L-valine biosynthetic process"/>
    <property type="evidence" value="ECO:0007669"/>
    <property type="project" value="UniProtKB-UniRule"/>
</dbReference>
<feature type="active site" description="Proton acceptor" evidence="15">
    <location>
        <position position="470"/>
    </location>
</feature>
<feature type="modified residue" description="N6-carboxylysine" evidence="15">
    <location>
        <position position="124"/>
    </location>
</feature>
<evidence type="ECO:0000256" key="14">
    <source>
        <dbReference type="ARBA" id="ARBA00029490"/>
    </source>
</evidence>
<evidence type="ECO:0000256" key="12">
    <source>
        <dbReference type="ARBA" id="ARBA00029436"/>
    </source>
</evidence>
<dbReference type="AlphaFoldDB" id="U3T7I0"/>
<dbReference type="InterPro" id="IPR037237">
    <property type="entry name" value="IlvD/EDD_N"/>
</dbReference>
<evidence type="ECO:0000256" key="15">
    <source>
        <dbReference type="HAMAP-Rule" id="MF_00012"/>
    </source>
</evidence>
<evidence type="ECO:0000256" key="6">
    <source>
        <dbReference type="ARBA" id="ARBA00022842"/>
    </source>
</evidence>
<dbReference type="STRING" id="1198449.ACAM_0008"/>
<evidence type="ECO:0000256" key="4">
    <source>
        <dbReference type="ARBA" id="ARBA00022714"/>
    </source>
</evidence>
<dbReference type="Pfam" id="PF00920">
    <property type="entry name" value="ILVD_EDD_N"/>
    <property type="match status" value="1"/>
</dbReference>
<comment type="catalytic activity">
    <reaction evidence="15">
        <text>(2R,3R)-2,3-dihydroxy-3-methylpentanoate = (S)-3-methyl-2-oxopentanoate + H2O</text>
        <dbReference type="Rhea" id="RHEA:27694"/>
        <dbReference type="ChEBI" id="CHEBI:15377"/>
        <dbReference type="ChEBI" id="CHEBI:35146"/>
        <dbReference type="ChEBI" id="CHEBI:49258"/>
        <dbReference type="EC" id="4.2.1.9"/>
    </reaction>
</comment>
<dbReference type="GeneID" id="17109582"/>
<dbReference type="HAMAP" id="MF_00012">
    <property type="entry name" value="IlvD"/>
    <property type="match status" value="1"/>
</dbReference>
<dbReference type="PATRIC" id="fig|1198449.6.peg.8"/>
<evidence type="ECO:0000313" key="19">
    <source>
        <dbReference type="Proteomes" id="UP000016887"/>
    </source>
</evidence>
<dbReference type="InterPro" id="IPR050165">
    <property type="entry name" value="DHAD_IlvD/Edd"/>
</dbReference>
<keyword evidence="5 15" id="KW-0479">Metal-binding</keyword>
<feature type="domain" description="Dihydroxy-acid/6-phosphogluconate dehydratase C-terminal" evidence="17">
    <location>
        <begin position="363"/>
        <end position="550"/>
    </location>
</feature>
<comment type="subunit">
    <text evidence="15">Homodimer.</text>
</comment>
<feature type="binding site" description="via carbamate group" evidence="15">
    <location>
        <position position="124"/>
    </location>
    <ligand>
        <name>Mg(2+)</name>
        <dbReference type="ChEBI" id="CHEBI:18420"/>
    </ligand>
</feature>
<evidence type="ECO:0000256" key="13">
    <source>
        <dbReference type="ARBA" id="ARBA00029437"/>
    </source>
</evidence>
<dbReference type="InterPro" id="IPR000581">
    <property type="entry name" value="ILV_EDD_N"/>
</dbReference>
<comment type="pathway">
    <text evidence="12 15">Amino-acid biosynthesis; L-valine biosynthesis; L-valine from pyruvate: step 3/4.</text>
</comment>
<comment type="similarity">
    <text evidence="2 15">Belongs to the IlvD/Edd family.</text>
</comment>
<dbReference type="NCBIfam" id="TIGR00110">
    <property type="entry name" value="ilvD"/>
    <property type="match status" value="1"/>
</dbReference>
<keyword evidence="6 15" id="KW-0460">Magnesium</keyword>
<comment type="function">
    <text evidence="15">Functions in the biosynthesis of branched-chain amino acids. Catalyzes the dehydration of (2R,3R)-2,3-dihydroxy-3-methylpentanoate (2,3-dihydroxy-3-methylvalerate) into 2-oxo-3-methylpentanoate (2-oxo-3-methylvalerate) and of (2R)-2,3-dihydroxy-3-methylbutanoate (2,3-dihydroxyisovalerate) into 2-oxo-3-methylbutanoate (2-oxoisovalerate), the penultimate precursor to L-isoleucine and L-valine, respectively.</text>
</comment>
<dbReference type="Gene3D" id="3.50.30.80">
    <property type="entry name" value="IlvD/EDD C-terminal domain-like"/>
    <property type="match status" value="1"/>
</dbReference>
<dbReference type="SUPFAM" id="SSF143975">
    <property type="entry name" value="IlvD/EDD N-terminal domain-like"/>
    <property type="match status" value="1"/>
</dbReference>
<organism evidence="18 19">
    <name type="scientific">Aeropyrum camini SY1 = JCM 12091</name>
    <dbReference type="NCBI Taxonomy" id="1198449"/>
    <lineage>
        <taxon>Archaea</taxon>
        <taxon>Thermoproteota</taxon>
        <taxon>Thermoprotei</taxon>
        <taxon>Desulfurococcales</taxon>
        <taxon>Desulfurococcaceae</taxon>
        <taxon>Aeropyrum</taxon>
    </lineage>
</organism>
<dbReference type="InterPro" id="IPR042096">
    <property type="entry name" value="Dihydro-acid_dehy_C"/>
</dbReference>
<feature type="binding site" evidence="15">
    <location>
        <position position="81"/>
    </location>
    <ligand>
        <name>Mg(2+)</name>
        <dbReference type="ChEBI" id="CHEBI:18420"/>
    </ligand>
</feature>
<keyword evidence="3 15" id="KW-0028">Amino-acid biosynthesis</keyword>
<keyword evidence="9 15" id="KW-0456">Lyase</keyword>
<dbReference type="EC" id="4.2.1.9" evidence="14 15"/>
<dbReference type="PROSITE" id="PS00887">
    <property type="entry name" value="ILVD_EDD_2"/>
    <property type="match status" value="1"/>
</dbReference>
<dbReference type="eggNOG" id="arCOG04045">
    <property type="taxonomic scope" value="Archaea"/>
</dbReference>
<evidence type="ECO:0000256" key="5">
    <source>
        <dbReference type="ARBA" id="ARBA00022723"/>
    </source>
</evidence>
<evidence type="ECO:0000256" key="8">
    <source>
        <dbReference type="ARBA" id="ARBA00023014"/>
    </source>
</evidence>
<evidence type="ECO:0000259" key="17">
    <source>
        <dbReference type="Pfam" id="PF24877"/>
    </source>
</evidence>
<dbReference type="KEGG" id="acj:ACAM_0008"/>
<feature type="binding site" evidence="15">
    <location>
        <position position="444"/>
    </location>
    <ligand>
        <name>Mg(2+)</name>
        <dbReference type="ChEBI" id="CHEBI:18420"/>
    </ligand>
</feature>
<dbReference type="SUPFAM" id="SSF52016">
    <property type="entry name" value="LeuD/IlvD-like"/>
    <property type="match status" value="1"/>
</dbReference>
<dbReference type="PROSITE" id="PS00886">
    <property type="entry name" value="ILVD_EDD_1"/>
    <property type="match status" value="1"/>
</dbReference>